<dbReference type="PANTHER" id="PTHR36832">
    <property type="entry name" value="SLR1174 PROTEIN-RELATED"/>
    <property type="match status" value="1"/>
</dbReference>
<evidence type="ECO:0000256" key="1">
    <source>
        <dbReference type="SAM" id="Phobius"/>
    </source>
</evidence>
<dbReference type="AlphaFoldDB" id="A0A8J8M7B6"/>
<evidence type="ECO:0000313" key="2">
    <source>
        <dbReference type="EMBL" id="QUH27553.1"/>
    </source>
</evidence>
<dbReference type="Proteomes" id="UP000677305">
    <property type="component" value="Chromosome"/>
</dbReference>
<gene>
    <name evidence="2" type="ORF">HYG85_00905</name>
</gene>
<feature type="transmembrane region" description="Helical" evidence="1">
    <location>
        <begin position="59"/>
        <end position="76"/>
    </location>
</feature>
<protein>
    <submittedName>
        <fullName evidence="2">ABC transporter permease</fullName>
    </submittedName>
</protein>
<keyword evidence="3" id="KW-1185">Reference proteome</keyword>
<feature type="transmembrane region" description="Helical" evidence="1">
    <location>
        <begin position="20"/>
        <end position="39"/>
    </location>
</feature>
<proteinExistence type="predicted"/>
<dbReference type="PANTHER" id="PTHR36832:SF2">
    <property type="entry name" value="INTEGRAL MEMBRANE PROTEIN"/>
    <property type="match status" value="1"/>
</dbReference>
<accession>A0A8J8M7B6</accession>
<name>A0A8J8M7B6_9FIRM</name>
<reference evidence="2 3" key="1">
    <citation type="submission" date="2020-07" db="EMBL/GenBank/DDBJ databases">
        <title>Vallitalea guaymasensis genome.</title>
        <authorList>
            <person name="Postec A."/>
        </authorList>
    </citation>
    <scope>NUCLEOTIDE SEQUENCE [LARGE SCALE GENOMIC DNA]</scope>
    <source>
        <strain evidence="2 3">Ra1766G1</strain>
    </source>
</reference>
<organism evidence="2 3">
    <name type="scientific">Vallitalea guaymasensis</name>
    <dbReference type="NCBI Taxonomy" id="1185412"/>
    <lineage>
        <taxon>Bacteria</taxon>
        <taxon>Bacillati</taxon>
        <taxon>Bacillota</taxon>
        <taxon>Clostridia</taxon>
        <taxon>Lachnospirales</taxon>
        <taxon>Vallitaleaceae</taxon>
        <taxon>Vallitalea</taxon>
    </lineage>
</organism>
<dbReference type="EMBL" id="CP058561">
    <property type="protein sequence ID" value="QUH27553.1"/>
    <property type="molecule type" value="Genomic_DNA"/>
</dbReference>
<feature type="transmembrane region" description="Helical" evidence="1">
    <location>
        <begin position="233"/>
        <end position="251"/>
    </location>
</feature>
<sequence length="267" mass="30458">MKAYLSVFRLRLMNSMQYRVAAYAGVATQFFWGFMYLMIFEAFYSSSTTIQPISFSQTVSYIWLKQSFLVFIMLWYRDGELFELITSGNIAYELCRPINLYGFWFSKLIAQRVSGAILRSVPIIIIAFILPKPYRISLPPDITTLFIFIISIILGLFVVVAISMFIYISVFVTMSPVGSTLIFAVLGEFFAGLVIPIPFMPVWVQKIVYVFPFHLTCDMPFRIYSGHIPLNDALIGILVQIIWLAILIILGQVSMKKVLKKVIVQGG</sequence>
<feature type="transmembrane region" description="Helical" evidence="1">
    <location>
        <begin position="180"/>
        <end position="204"/>
    </location>
</feature>
<feature type="transmembrane region" description="Helical" evidence="1">
    <location>
        <begin position="113"/>
        <end position="130"/>
    </location>
</feature>
<evidence type="ECO:0000313" key="3">
    <source>
        <dbReference type="Proteomes" id="UP000677305"/>
    </source>
</evidence>
<dbReference type="KEGG" id="vgu:HYG85_00905"/>
<feature type="transmembrane region" description="Helical" evidence="1">
    <location>
        <begin position="142"/>
        <end position="168"/>
    </location>
</feature>
<keyword evidence="1" id="KW-1133">Transmembrane helix</keyword>
<keyword evidence="1" id="KW-0812">Transmembrane</keyword>
<dbReference type="RefSeq" id="WP_212691905.1">
    <property type="nucleotide sequence ID" value="NZ_CP058561.1"/>
</dbReference>
<keyword evidence="1" id="KW-0472">Membrane</keyword>